<proteinExistence type="predicted"/>
<dbReference type="InterPro" id="IPR017871">
    <property type="entry name" value="ABC_transporter-like_CS"/>
</dbReference>
<evidence type="ECO:0000256" key="4">
    <source>
        <dbReference type="ARBA" id="ARBA00022741"/>
    </source>
</evidence>
<keyword evidence="3" id="KW-1003">Cell membrane</keyword>
<keyword evidence="2" id="KW-0813">Transport</keyword>
<keyword evidence="9" id="KW-1185">Reference proteome</keyword>
<comment type="subcellular location">
    <subcellularLocation>
        <location evidence="1">Cell membrane</location>
        <topology evidence="1">Peripheral membrane protein</topology>
    </subcellularLocation>
</comment>
<dbReference type="RefSeq" id="WP_006037066.1">
    <property type="nucleotide sequence ID" value="NZ_AEDD01000002.1"/>
</dbReference>
<evidence type="ECO:0000256" key="3">
    <source>
        <dbReference type="ARBA" id="ARBA00022475"/>
    </source>
</evidence>
<dbReference type="PANTHER" id="PTHR42788">
    <property type="entry name" value="TAURINE IMPORT ATP-BINDING PROTEIN-RELATED"/>
    <property type="match status" value="1"/>
</dbReference>
<dbReference type="PROSITE" id="PS50893">
    <property type="entry name" value="ABC_TRANSPORTER_2"/>
    <property type="match status" value="1"/>
</dbReference>
<dbReference type="PANTHER" id="PTHR42788:SF7">
    <property type="entry name" value="NITRATE ABC TRANSPORTER ATP-BINDING PROTEIN"/>
    <property type="match status" value="1"/>
</dbReference>
<feature type="domain" description="ABC transporter" evidence="7">
    <location>
        <begin position="2"/>
        <end position="249"/>
    </location>
</feature>
<reference evidence="8 9" key="1">
    <citation type="submission" date="2010-07" db="EMBL/GenBank/DDBJ databases">
        <title>The draft genome of Paenibacillus curdlanolyticus YK9.</title>
        <authorList>
            <consortium name="US DOE Joint Genome Institute (JGI-PGF)"/>
            <person name="Lucas S."/>
            <person name="Copeland A."/>
            <person name="Lapidus A."/>
            <person name="Cheng J.-F."/>
            <person name="Bruce D."/>
            <person name="Goodwin L."/>
            <person name="Pitluck S."/>
            <person name="Land M.L."/>
            <person name="Hauser L."/>
            <person name="Chang Y.-J."/>
            <person name="Jeffries C."/>
            <person name="Anderson I.J."/>
            <person name="Johnson E."/>
            <person name="Loganathan U."/>
            <person name="Mulhopadhyay B."/>
            <person name="Kyrpides N."/>
            <person name="Woyke T.J."/>
        </authorList>
    </citation>
    <scope>NUCLEOTIDE SEQUENCE [LARGE SCALE GENOMIC DNA]</scope>
    <source>
        <strain evidence="8 9">YK9</strain>
    </source>
</reference>
<protein>
    <submittedName>
        <fullName evidence="8">ABC transporter related protein</fullName>
    </submittedName>
</protein>
<accession>E0I5X9</accession>
<dbReference type="OrthoDB" id="9776369at2"/>
<dbReference type="InterPro" id="IPR027417">
    <property type="entry name" value="P-loop_NTPase"/>
</dbReference>
<evidence type="ECO:0000256" key="6">
    <source>
        <dbReference type="ARBA" id="ARBA00023136"/>
    </source>
</evidence>
<dbReference type="InterPro" id="IPR003593">
    <property type="entry name" value="AAA+_ATPase"/>
</dbReference>
<evidence type="ECO:0000256" key="1">
    <source>
        <dbReference type="ARBA" id="ARBA00004202"/>
    </source>
</evidence>
<dbReference type="GO" id="GO:0016887">
    <property type="term" value="F:ATP hydrolysis activity"/>
    <property type="evidence" value="ECO:0007669"/>
    <property type="project" value="InterPro"/>
</dbReference>
<keyword evidence="6" id="KW-0472">Membrane</keyword>
<keyword evidence="4" id="KW-0547">Nucleotide-binding</keyword>
<organism evidence="8 9">
    <name type="scientific">Paenibacillus curdlanolyticus YK9</name>
    <dbReference type="NCBI Taxonomy" id="717606"/>
    <lineage>
        <taxon>Bacteria</taxon>
        <taxon>Bacillati</taxon>
        <taxon>Bacillota</taxon>
        <taxon>Bacilli</taxon>
        <taxon>Bacillales</taxon>
        <taxon>Paenibacillaceae</taxon>
        <taxon>Paenibacillus</taxon>
    </lineage>
</organism>
<gene>
    <name evidence="8" type="ORF">PaecuDRAFT_1051</name>
</gene>
<dbReference type="eggNOG" id="COG1101">
    <property type="taxonomic scope" value="Bacteria"/>
</dbReference>
<dbReference type="Proteomes" id="UP000005387">
    <property type="component" value="Unassembled WGS sequence"/>
</dbReference>
<dbReference type="AlphaFoldDB" id="E0I5X9"/>
<dbReference type="InterPro" id="IPR003439">
    <property type="entry name" value="ABC_transporter-like_ATP-bd"/>
</dbReference>
<name>E0I5X9_9BACL</name>
<keyword evidence="5" id="KW-0067">ATP-binding</keyword>
<evidence type="ECO:0000313" key="8">
    <source>
        <dbReference type="EMBL" id="EFM12371.1"/>
    </source>
</evidence>
<dbReference type="STRING" id="717606.PaecuDRAFT_1051"/>
<dbReference type="SMART" id="SM00382">
    <property type="entry name" value="AAA"/>
    <property type="match status" value="1"/>
</dbReference>
<dbReference type="EMBL" id="AEDD01000002">
    <property type="protein sequence ID" value="EFM12371.1"/>
    <property type="molecule type" value="Genomic_DNA"/>
</dbReference>
<dbReference type="SUPFAM" id="SSF52540">
    <property type="entry name" value="P-loop containing nucleoside triphosphate hydrolases"/>
    <property type="match status" value="1"/>
</dbReference>
<dbReference type="GO" id="GO:0005524">
    <property type="term" value="F:ATP binding"/>
    <property type="evidence" value="ECO:0007669"/>
    <property type="project" value="UniProtKB-KW"/>
</dbReference>
<sequence length="253" mass="28272">MLDIRSLRKVYSKKSVDEKIALDNINLQVRKGEFVTVIGSNGSGKSTLFNCITGVEQPDEGQIVLGTADITKLAEHKRAKYIGRVFQDPLRGTAFNMTVEENLSLALARGQIRGLGQGIRKRDITMFRERLSLLDLDLENRLKVKMRLLSGGQRQAITLLMATIVKPELLLLDEHTAALDPSTASKVMKLTASIVNRDQISTIMITHNIKDALEYGTRTLMLSSGNLVLDLKGEDRKRTTVEQLLVKFGYHYC</sequence>
<evidence type="ECO:0000256" key="5">
    <source>
        <dbReference type="ARBA" id="ARBA00022840"/>
    </source>
</evidence>
<dbReference type="GO" id="GO:0005886">
    <property type="term" value="C:plasma membrane"/>
    <property type="evidence" value="ECO:0007669"/>
    <property type="project" value="UniProtKB-SubCell"/>
</dbReference>
<dbReference type="Pfam" id="PF00005">
    <property type="entry name" value="ABC_tran"/>
    <property type="match status" value="1"/>
</dbReference>
<dbReference type="Gene3D" id="3.40.50.300">
    <property type="entry name" value="P-loop containing nucleotide triphosphate hydrolases"/>
    <property type="match status" value="1"/>
</dbReference>
<dbReference type="InterPro" id="IPR050166">
    <property type="entry name" value="ABC_transporter_ATP-bind"/>
</dbReference>
<evidence type="ECO:0000313" key="9">
    <source>
        <dbReference type="Proteomes" id="UP000005387"/>
    </source>
</evidence>
<dbReference type="PROSITE" id="PS00211">
    <property type="entry name" value="ABC_TRANSPORTER_1"/>
    <property type="match status" value="1"/>
</dbReference>
<evidence type="ECO:0000259" key="7">
    <source>
        <dbReference type="PROSITE" id="PS50893"/>
    </source>
</evidence>
<evidence type="ECO:0000256" key="2">
    <source>
        <dbReference type="ARBA" id="ARBA00022448"/>
    </source>
</evidence>